<feature type="domain" description="ABC-three component systems C-terminal" evidence="2">
    <location>
        <begin position="243"/>
        <end position="367"/>
    </location>
</feature>
<organism evidence="3 4">
    <name type="scientific">Chondromyces crocatus</name>
    <dbReference type="NCBI Taxonomy" id="52"/>
    <lineage>
        <taxon>Bacteria</taxon>
        <taxon>Pseudomonadati</taxon>
        <taxon>Myxococcota</taxon>
        <taxon>Polyangia</taxon>
        <taxon>Polyangiales</taxon>
        <taxon>Polyangiaceae</taxon>
        <taxon>Chondromyces</taxon>
    </lineage>
</organism>
<keyword evidence="4" id="KW-1185">Reference proteome</keyword>
<dbReference type="AlphaFoldDB" id="A0A0K1E9J4"/>
<dbReference type="Proteomes" id="UP000067626">
    <property type="component" value="Chromosome"/>
</dbReference>
<sequence length="376" mass="42062">MASRNERRSPGPPTSLSLPFDRAESPLPDVGPPCKQDAAPSPEIKKPVTSPLPQSAAPIAPLSVSFFQSPPPLSDIESDWFTRGFDGVFLRKQGTAFQDFFADMMDAVHPSDFERVRPYGNHGDLKCDGYLRSRGLVFQVYAPREMKLPALKRKISVDFNGAKKHWKKEMRGWVLVHNDADGLPAEAVKLLEDLRTQNPDLSIDQWGCEQMQQLALFMPRASLIKHFGRPPTRKDFDVLGFESLAEVLMTIRTAAPTPPDEILPVSPTKLEANALSRTVASYLQLGRERDRLVERYFEKHPNPLFGEEVATAFHSEYLRLRAERRRPDQVFAALQSFAGGSTRGDAEHEAAVLAVLSYLFDRCDIFEPADNKAASS</sequence>
<accession>A0A0K1E9J4</accession>
<dbReference type="STRING" id="52.CMC5_013740"/>
<dbReference type="EMBL" id="CP012159">
    <property type="protein sequence ID" value="AKT37243.1"/>
    <property type="molecule type" value="Genomic_DNA"/>
</dbReference>
<feature type="region of interest" description="Disordered" evidence="1">
    <location>
        <begin position="1"/>
        <end position="53"/>
    </location>
</feature>
<name>A0A0K1E9J4_CHOCO</name>
<gene>
    <name evidence="3" type="ORF">CMC5_013740</name>
</gene>
<dbReference type="Pfam" id="PF20275">
    <property type="entry name" value="CTD10"/>
    <property type="match status" value="1"/>
</dbReference>
<evidence type="ECO:0000256" key="1">
    <source>
        <dbReference type="SAM" id="MobiDB-lite"/>
    </source>
</evidence>
<reference evidence="3 4" key="1">
    <citation type="submission" date="2015-07" db="EMBL/GenBank/DDBJ databases">
        <title>Genome analysis of myxobacterium Chondromyces crocatus Cm c5 reveals a high potential for natural compound synthesis and the genetic basis for the loss of fruiting body formation.</title>
        <authorList>
            <person name="Zaburannyi N."/>
            <person name="Bunk B."/>
            <person name="Maier J."/>
            <person name="Overmann J."/>
            <person name="Mueller R."/>
        </authorList>
    </citation>
    <scope>NUCLEOTIDE SEQUENCE [LARGE SCALE GENOMIC DNA]</scope>
    <source>
        <strain evidence="3 4">Cm c5</strain>
    </source>
</reference>
<evidence type="ECO:0000313" key="4">
    <source>
        <dbReference type="Proteomes" id="UP000067626"/>
    </source>
</evidence>
<dbReference type="KEGG" id="ccro:CMC5_013740"/>
<proteinExistence type="predicted"/>
<protein>
    <recommendedName>
        <fullName evidence="2">ABC-three component systems C-terminal domain-containing protein</fullName>
    </recommendedName>
</protein>
<evidence type="ECO:0000313" key="3">
    <source>
        <dbReference type="EMBL" id="AKT37243.1"/>
    </source>
</evidence>
<evidence type="ECO:0000259" key="2">
    <source>
        <dbReference type="Pfam" id="PF20275"/>
    </source>
</evidence>
<dbReference type="InterPro" id="IPR046919">
    <property type="entry name" value="ABC-3C_CTD10"/>
</dbReference>